<organism evidence="4 5">
    <name type="scientific">Rhodotorula mucilaginosa</name>
    <name type="common">Yeast</name>
    <name type="synonym">Rhodotorula rubra</name>
    <dbReference type="NCBI Taxonomy" id="5537"/>
    <lineage>
        <taxon>Eukaryota</taxon>
        <taxon>Fungi</taxon>
        <taxon>Dikarya</taxon>
        <taxon>Basidiomycota</taxon>
        <taxon>Pucciniomycotina</taxon>
        <taxon>Microbotryomycetes</taxon>
        <taxon>Sporidiobolales</taxon>
        <taxon>Sporidiobolaceae</taxon>
        <taxon>Rhodotorula</taxon>
    </lineage>
</organism>
<dbReference type="Proteomes" id="UP000777482">
    <property type="component" value="Unassembled WGS sequence"/>
</dbReference>
<dbReference type="EMBL" id="PUHQ01000107">
    <property type="protein sequence ID" value="KAG0655945.1"/>
    <property type="molecule type" value="Genomic_DNA"/>
</dbReference>
<dbReference type="OrthoDB" id="19928at2759"/>
<dbReference type="SMART" id="SM00099">
    <property type="entry name" value="btg1"/>
    <property type="match status" value="1"/>
</dbReference>
<feature type="compositionally biased region" description="Low complexity" evidence="2">
    <location>
        <begin position="539"/>
        <end position="553"/>
    </location>
</feature>
<feature type="compositionally biased region" description="Low complexity" evidence="2">
    <location>
        <begin position="265"/>
        <end position="304"/>
    </location>
</feature>
<proteinExistence type="inferred from homology"/>
<dbReference type="PANTHER" id="PTHR22978:SF22">
    <property type="entry name" value="BTG FAMILY PROTEIN"/>
    <property type="match status" value="1"/>
</dbReference>
<dbReference type="GO" id="GO:0005737">
    <property type="term" value="C:cytoplasm"/>
    <property type="evidence" value="ECO:0007669"/>
    <property type="project" value="TreeGrafter"/>
</dbReference>
<evidence type="ECO:0000313" key="5">
    <source>
        <dbReference type="Proteomes" id="UP000777482"/>
    </source>
</evidence>
<feature type="compositionally biased region" description="Polar residues" evidence="2">
    <location>
        <begin position="473"/>
        <end position="496"/>
    </location>
</feature>
<feature type="region of interest" description="Disordered" evidence="2">
    <location>
        <begin position="539"/>
        <end position="650"/>
    </location>
</feature>
<dbReference type="Gene3D" id="3.90.640.90">
    <property type="entry name" value="Anti-proliferative protein, N-terminal domain"/>
    <property type="match status" value="1"/>
</dbReference>
<feature type="compositionally biased region" description="Polar residues" evidence="2">
    <location>
        <begin position="554"/>
        <end position="565"/>
    </location>
</feature>
<name>A0A9P7B358_RHOMI</name>
<comment type="caution">
    <text evidence="4">The sequence shown here is derived from an EMBL/GenBank/DDBJ whole genome shotgun (WGS) entry which is preliminary data.</text>
</comment>
<evidence type="ECO:0000313" key="4">
    <source>
        <dbReference type="EMBL" id="KAG0655945.1"/>
    </source>
</evidence>
<protein>
    <recommendedName>
        <fullName evidence="3">Anti-proliferative protein domain-containing protein</fullName>
    </recommendedName>
</protein>
<dbReference type="Pfam" id="PF07742">
    <property type="entry name" value="BTG"/>
    <property type="match status" value="1"/>
</dbReference>
<feature type="compositionally biased region" description="Low complexity" evidence="2">
    <location>
        <begin position="312"/>
        <end position="324"/>
    </location>
</feature>
<dbReference type="SUPFAM" id="SSF160696">
    <property type="entry name" value="BTG domain-like"/>
    <property type="match status" value="1"/>
</dbReference>
<feature type="region of interest" description="Disordered" evidence="2">
    <location>
        <begin position="265"/>
        <end position="329"/>
    </location>
</feature>
<reference evidence="4 5" key="1">
    <citation type="submission" date="2020-11" db="EMBL/GenBank/DDBJ databases">
        <title>Kefir isolates.</title>
        <authorList>
            <person name="Marcisauskas S."/>
            <person name="Kim Y."/>
            <person name="Blasche S."/>
        </authorList>
    </citation>
    <scope>NUCLEOTIDE SEQUENCE [LARGE SCALE GENOMIC DNA]</scope>
    <source>
        <strain evidence="4 5">KR</strain>
    </source>
</reference>
<feature type="compositionally biased region" description="Low complexity" evidence="2">
    <location>
        <begin position="415"/>
        <end position="436"/>
    </location>
</feature>
<gene>
    <name evidence="4" type="ORF">C6P46_000527</name>
</gene>
<accession>A0A9P7B358</accession>
<evidence type="ECO:0000256" key="2">
    <source>
        <dbReference type="SAM" id="MobiDB-lite"/>
    </source>
</evidence>
<dbReference type="InterPro" id="IPR033332">
    <property type="entry name" value="BTG"/>
</dbReference>
<evidence type="ECO:0000256" key="1">
    <source>
        <dbReference type="ARBA" id="ARBA00007989"/>
    </source>
</evidence>
<dbReference type="InterPro" id="IPR036054">
    <property type="entry name" value="BTG-like_sf"/>
</dbReference>
<feature type="domain" description="Anti-proliferative protein" evidence="3">
    <location>
        <begin position="1"/>
        <end position="115"/>
    </location>
</feature>
<keyword evidence="5" id="KW-1185">Reference proteome</keyword>
<feature type="region of interest" description="Disordered" evidence="2">
    <location>
        <begin position="378"/>
        <end position="510"/>
    </location>
</feature>
<dbReference type="InterPro" id="IPR002087">
    <property type="entry name" value="Anti_prolifrtn"/>
</dbReference>
<comment type="similarity">
    <text evidence="1">Belongs to the BTG family.</text>
</comment>
<feature type="compositionally biased region" description="Low complexity" evidence="2">
    <location>
        <begin position="460"/>
        <end position="471"/>
    </location>
</feature>
<dbReference type="GO" id="GO:0005634">
    <property type="term" value="C:nucleus"/>
    <property type="evidence" value="ECO:0007669"/>
    <property type="project" value="TreeGrafter"/>
</dbReference>
<evidence type="ECO:0000259" key="3">
    <source>
        <dbReference type="SMART" id="SM00099"/>
    </source>
</evidence>
<dbReference type="PANTHER" id="PTHR22978">
    <property type="entry name" value="B-CELL TRANSLOCATION GENE"/>
    <property type="match status" value="1"/>
</dbReference>
<dbReference type="AlphaFoldDB" id="A0A9P7B358"/>
<sequence length="650" mass="66821">MDRELSAASEFLASYLAHSHSQFSENLAQVLAQRYDGHWFPAEPERGSAFRALVRTHADLDHSILAAARQAGVPLPELERALTTAPGAKRVELGDRWTLWIDPGCVSLRVDRGDSAATTARDAGRFIEIFGKLPDSLRSLVVPLDRIAAATASVSSSNMAADLAPPASPVKRTRAVQIVAPPGGRNALQAMTNAALQPGSPAQRTKSAAAQPPTALLASPLIIPPTPVRPLPAAEADVFSPTPALRSGAAASAAADGESCLLVPPRSPSPLSAGSAGAAGKKLGHSLSPLSLRPSSPLGTPSLSRQRRSLSRDSSASSMSAGSSDDGELSACDSIFSTGADSTTSSAASSVHALSGVTTIWKGLDAKSRDLVDADGFRIPARPSTSGTGGHARNVSPSSSSLAPPPSPGSRHLFSPSSASSSSSSATARSAPNSPSKPRRRGVRGGQGHRSAESGAHGRSSSISSVTSLGSTAVPTTPSQSQAHSDSGSATTRATTPSGRSSSFSHERSPSANAVATEYSNGLVKVLGGGVLLGCAKSTSSASGAGGHNNNSNRDGTTRTPNSGPATAEDGSRRRRRERGRGGRGGNGNGRENDRSGATSPFQPVSPNWMPHASPFHHSQQQQQQQQMYQYHGSYPNSPYNHGYPASPMQ</sequence>